<dbReference type="Proteomes" id="UP001146670">
    <property type="component" value="Unassembled WGS sequence"/>
</dbReference>
<sequence length="188" mass="22229">MTNLDRRSRKTRNAINSAFWELLQSQHFDKIAIRDITEAADINRSTFYLHYYDKYDLLQQAINDLLNQFSQPNPVGTTSFHDMTLAHYMNSMDNINRNFTEFRTLFSQADLFDFQEWLADIYYQREGLSHDFSSEEAADLEFTIAYFTAAMAGTIKWWLKHDRPLPYEQTAKKLYAIHKQIFPAKKGD</sequence>
<keyword evidence="1 2" id="KW-0238">DNA-binding</keyword>
<dbReference type="EMBL" id="JAPRFR010000001">
    <property type="protein sequence ID" value="MCZ0725235.1"/>
    <property type="molecule type" value="Genomic_DNA"/>
</dbReference>
<dbReference type="InterPro" id="IPR001647">
    <property type="entry name" value="HTH_TetR"/>
</dbReference>
<proteinExistence type="predicted"/>
<evidence type="ECO:0000256" key="2">
    <source>
        <dbReference type="PROSITE-ProRule" id="PRU00335"/>
    </source>
</evidence>
<feature type="DNA-binding region" description="H-T-H motif" evidence="2">
    <location>
        <begin position="32"/>
        <end position="51"/>
    </location>
</feature>
<dbReference type="RefSeq" id="WP_268751559.1">
    <property type="nucleotide sequence ID" value="NZ_JAPRFQ010000001.1"/>
</dbReference>
<accession>A0A9X3JFC9</accession>
<protein>
    <submittedName>
        <fullName evidence="4">TetR/AcrR family transcriptional regulator C-terminal domain-containing protein</fullName>
    </submittedName>
</protein>
<dbReference type="InterPro" id="IPR009057">
    <property type="entry name" value="Homeodomain-like_sf"/>
</dbReference>
<comment type="caution">
    <text evidence="4">The sequence shown here is derived from an EMBL/GenBank/DDBJ whole genome shotgun (WGS) entry which is preliminary data.</text>
</comment>
<gene>
    <name evidence="4" type="ORF">OW157_01470</name>
</gene>
<dbReference type="GO" id="GO:0003677">
    <property type="term" value="F:DNA binding"/>
    <property type="evidence" value="ECO:0007669"/>
    <property type="project" value="UniProtKB-UniRule"/>
</dbReference>
<name>A0A9X3JFC9_9LACT</name>
<dbReference type="PANTHER" id="PTHR43479:SF7">
    <property type="entry name" value="TETR-FAMILY TRANSCRIPTIONAL REGULATOR"/>
    <property type="match status" value="1"/>
</dbReference>
<dbReference type="Pfam" id="PF00440">
    <property type="entry name" value="TetR_N"/>
    <property type="match status" value="1"/>
</dbReference>
<feature type="domain" description="HTH tetR-type" evidence="3">
    <location>
        <begin position="9"/>
        <end position="69"/>
    </location>
</feature>
<evidence type="ECO:0000313" key="5">
    <source>
        <dbReference type="Proteomes" id="UP001146670"/>
    </source>
</evidence>
<evidence type="ECO:0000259" key="3">
    <source>
        <dbReference type="PROSITE" id="PS50977"/>
    </source>
</evidence>
<dbReference type="Pfam" id="PF14278">
    <property type="entry name" value="TetR_C_8"/>
    <property type="match status" value="1"/>
</dbReference>
<reference evidence="4" key="1">
    <citation type="submission" date="2022-12" db="EMBL/GenBank/DDBJ databases">
        <title>Description and comparative metabolic analysis of Aerococcus sp. nov., isolated from the feces of a pig.</title>
        <authorList>
            <person name="Chang Y.-H."/>
        </authorList>
    </citation>
    <scope>NUCLEOTIDE SEQUENCE</scope>
    <source>
        <strain evidence="4">YH-aer222</strain>
    </source>
</reference>
<dbReference type="InterPro" id="IPR050624">
    <property type="entry name" value="HTH-type_Tx_Regulator"/>
</dbReference>
<dbReference type="Gene3D" id="1.10.357.10">
    <property type="entry name" value="Tetracycline Repressor, domain 2"/>
    <property type="match status" value="1"/>
</dbReference>
<evidence type="ECO:0000256" key="1">
    <source>
        <dbReference type="ARBA" id="ARBA00023125"/>
    </source>
</evidence>
<organism evidence="4 5">
    <name type="scientific">Aerococcus kribbianus</name>
    <dbReference type="NCBI Taxonomy" id="2999064"/>
    <lineage>
        <taxon>Bacteria</taxon>
        <taxon>Bacillati</taxon>
        <taxon>Bacillota</taxon>
        <taxon>Bacilli</taxon>
        <taxon>Lactobacillales</taxon>
        <taxon>Aerococcaceae</taxon>
        <taxon>Aerococcus</taxon>
    </lineage>
</organism>
<dbReference type="AlphaFoldDB" id="A0A9X3JFC9"/>
<evidence type="ECO:0000313" key="4">
    <source>
        <dbReference type="EMBL" id="MCZ0725235.1"/>
    </source>
</evidence>
<dbReference type="SUPFAM" id="SSF46689">
    <property type="entry name" value="Homeodomain-like"/>
    <property type="match status" value="1"/>
</dbReference>
<keyword evidence="5" id="KW-1185">Reference proteome</keyword>
<dbReference type="PANTHER" id="PTHR43479">
    <property type="entry name" value="ACREF/ENVCD OPERON REPRESSOR-RELATED"/>
    <property type="match status" value="1"/>
</dbReference>
<dbReference type="InterPro" id="IPR039532">
    <property type="entry name" value="TetR_C_Firmicutes"/>
</dbReference>
<dbReference type="PROSITE" id="PS50977">
    <property type="entry name" value="HTH_TETR_2"/>
    <property type="match status" value="1"/>
</dbReference>